<comment type="caution">
    <text evidence="2">The sequence shown here is derived from an EMBL/GenBank/DDBJ whole genome shotgun (WGS) entry which is preliminary data.</text>
</comment>
<dbReference type="RefSeq" id="WP_311424852.1">
    <property type="nucleotide sequence ID" value="NZ_JAVREH010000048.1"/>
</dbReference>
<name>A0ABU2JFK0_9ACTN</name>
<keyword evidence="3" id="KW-1185">Reference proteome</keyword>
<dbReference type="Pfam" id="PF01814">
    <property type="entry name" value="Hemerythrin"/>
    <property type="match status" value="1"/>
</dbReference>
<dbReference type="EMBL" id="JAVREH010000048">
    <property type="protein sequence ID" value="MDT0263707.1"/>
    <property type="molecule type" value="Genomic_DNA"/>
</dbReference>
<proteinExistence type="predicted"/>
<protein>
    <submittedName>
        <fullName evidence="2">Hemerythrin domain-containing protein</fullName>
    </submittedName>
</protein>
<feature type="domain" description="Hemerythrin-like" evidence="1">
    <location>
        <begin position="3"/>
        <end position="123"/>
    </location>
</feature>
<reference evidence="3" key="1">
    <citation type="submission" date="2023-07" db="EMBL/GenBank/DDBJ databases">
        <title>30 novel species of actinomycetes from the DSMZ collection.</title>
        <authorList>
            <person name="Nouioui I."/>
        </authorList>
    </citation>
    <scope>NUCLEOTIDE SEQUENCE [LARGE SCALE GENOMIC DNA]</scope>
    <source>
        <strain evidence="3">DSM 44399</strain>
    </source>
</reference>
<dbReference type="Gene3D" id="1.20.120.520">
    <property type="entry name" value="nmb1532 protein domain like"/>
    <property type="match status" value="1"/>
</dbReference>
<organism evidence="2 3">
    <name type="scientific">Jatrophihabitans lederbergiae</name>
    <dbReference type="NCBI Taxonomy" id="3075547"/>
    <lineage>
        <taxon>Bacteria</taxon>
        <taxon>Bacillati</taxon>
        <taxon>Actinomycetota</taxon>
        <taxon>Actinomycetes</taxon>
        <taxon>Jatrophihabitantales</taxon>
        <taxon>Jatrophihabitantaceae</taxon>
        <taxon>Jatrophihabitans</taxon>
    </lineage>
</organism>
<sequence>MDITELILFQHHEQRRMFALLDDIDRGDTDKLAAVWARLTILLEVHAEAEEKYFYPRLLTIGTGAGGEDSAGSETQDAIKDHNDIRDAVAEAGTHAAGSDKWWTAVINARIANSDHMAEEEREDLADFRQHADLQIRHDIAVEFVAYEAQHAGGIRIQNKDPQDYVDEHT</sequence>
<dbReference type="InterPro" id="IPR012312">
    <property type="entry name" value="Hemerythrin-like"/>
</dbReference>
<dbReference type="Proteomes" id="UP001183176">
    <property type="component" value="Unassembled WGS sequence"/>
</dbReference>
<gene>
    <name evidence="2" type="ORF">RM423_20235</name>
</gene>
<evidence type="ECO:0000259" key="1">
    <source>
        <dbReference type="Pfam" id="PF01814"/>
    </source>
</evidence>
<evidence type="ECO:0000313" key="2">
    <source>
        <dbReference type="EMBL" id="MDT0263707.1"/>
    </source>
</evidence>
<accession>A0ABU2JFK0</accession>
<evidence type="ECO:0000313" key="3">
    <source>
        <dbReference type="Proteomes" id="UP001183176"/>
    </source>
</evidence>